<dbReference type="HOGENOM" id="CLU_028555_1_0_1"/>
<dbReference type="InterPro" id="IPR007307">
    <property type="entry name" value="Ltv1"/>
</dbReference>
<organism evidence="3 4">
    <name type="scientific">Ophiostoma piceae (strain UAMH 11346)</name>
    <name type="common">Sap stain fungus</name>
    <dbReference type="NCBI Taxonomy" id="1262450"/>
    <lineage>
        <taxon>Eukaryota</taxon>
        <taxon>Fungi</taxon>
        <taxon>Dikarya</taxon>
        <taxon>Ascomycota</taxon>
        <taxon>Pezizomycotina</taxon>
        <taxon>Sordariomycetes</taxon>
        <taxon>Sordariomycetidae</taxon>
        <taxon>Ophiostomatales</taxon>
        <taxon>Ophiostomataceae</taxon>
        <taxon>Ophiostoma</taxon>
    </lineage>
</organism>
<dbReference type="Pfam" id="PF04180">
    <property type="entry name" value="LTV"/>
    <property type="match status" value="1"/>
</dbReference>
<dbReference type="Proteomes" id="UP000016923">
    <property type="component" value="Unassembled WGS sequence"/>
</dbReference>
<dbReference type="STRING" id="1262450.S3BSN7"/>
<feature type="compositionally biased region" description="Polar residues" evidence="2">
    <location>
        <begin position="350"/>
        <end position="359"/>
    </location>
</feature>
<dbReference type="VEuPathDB" id="FungiDB:F503_04779"/>
<dbReference type="AlphaFoldDB" id="S3BSN7"/>
<dbReference type="GO" id="GO:0042274">
    <property type="term" value="P:ribosomal small subunit biogenesis"/>
    <property type="evidence" value="ECO:0007669"/>
    <property type="project" value="InterPro"/>
</dbReference>
<dbReference type="EMBL" id="KE148162">
    <property type="protein sequence ID" value="EPE04264.1"/>
    <property type="molecule type" value="Genomic_DNA"/>
</dbReference>
<feature type="compositionally biased region" description="Acidic residues" evidence="2">
    <location>
        <begin position="199"/>
        <end position="210"/>
    </location>
</feature>
<dbReference type="PANTHER" id="PTHR21531:SF0">
    <property type="entry name" value="PROTEIN LTV1 HOMOLOG"/>
    <property type="match status" value="1"/>
</dbReference>
<dbReference type="eggNOG" id="KOG2637">
    <property type="taxonomic scope" value="Eukaryota"/>
</dbReference>
<gene>
    <name evidence="3" type="ORF">F503_04779</name>
</gene>
<feature type="region of interest" description="Disordered" evidence="2">
    <location>
        <begin position="199"/>
        <end position="303"/>
    </location>
</feature>
<feature type="region of interest" description="Disordered" evidence="2">
    <location>
        <begin position="333"/>
        <end position="359"/>
    </location>
</feature>
<protein>
    <submittedName>
        <fullName evidence="3">Low temperature viability protein</fullName>
    </submittedName>
</protein>
<name>S3BSN7_OPHP1</name>
<sequence>MPRRKWIDKKTASHFTLVHRPQNDPRIHDEDAPAMVLNPTQLGNAAARNGSSIAGSSVAGGNRAKYLAELADQLGDEVENIRDNEGEAASHGVYYDDTEYDYMQHLREIGSGGGEAVFVESASALNNKPKPKQNLSDALKLMDLQDQSEDLLDEEILPSKNLRRVTYQNQQDVPDAIAGFQPDMDPRLREVLEALEDEAYVDDSGDNDDDLFQKLAKDGVELDDYEFEETYDDDGDFDDDDDEGWESDATEKPTGASPRVALPAGDEDQAPQLVDSTGAPLGAPTGVPVEGIEGAEGPSDDWMEDFKKFKKEQSSTTTRKKIVPAMSEIQSSIWTTDTNGGRKKKRKGALTQQSGFSMTSSSLVRTEQLTLLDARFDKFDEEYNNEDIDDMQSVSQFSSVSSVQGPLRNDFDGIMDEFLGGYTMQGKRHLKKGAKQSGLEQLEEIRRTLGPARFTTKKK</sequence>
<reference evidence="3 4" key="1">
    <citation type="journal article" date="2013" name="BMC Genomics">
        <title>The genome and transcriptome of the pine saprophyte Ophiostoma piceae, and a comparison with the bark beetle-associated pine pathogen Grosmannia clavigera.</title>
        <authorList>
            <person name="Haridas S."/>
            <person name="Wang Y."/>
            <person name="Lim L."/>
            <person name="Massoumi Alamouti S."/>
            <person name="Jackman S."/>
            <person name="Docking R."/>
            <person name="Robertson G."/>
            <person name="Birol I."/>
            <person name="Bohlmann J."/>
            <person name="Breuil C."/>
        </authorList>
    </citation>
    <scope>NUCLEOTIDE SEQUENCE [LARGE SCALE GENOMIC DNA]</scope>
    <source>
        <strain evidence="3 4">UAMH 11346</strain>
    </source>
</reference>
<dbReference type="OrthoDB" id="5852896at2759"/>
<comment type="similarity">
    <text evidence="1">Belongs to the LTV1 family.</text>
</comment>
<dbReference type="PANTHER" id="PTHR21531">
    <property type="entry name" value="LOW-TEMPERATURE VIABILITY PROTEIN LTV1-RELATED"/>
    <property type="match status" value="1"/>
</dbReference>
<feature type="compositionally biased region" description="Acidic residues" evidence="2">
    <location>
        <begin position="221"/>
        <end position="248"/>
    </location>
</feature>
<dbReference type="OMA" id="TAQHFTL"/>
<dbReference type="GO" id="GO:0030688">
    <property type="term" value="C:preribosome, small subunit precursor"/>
    <property type="evidence" value="ECO:0007669"/>
    <property type="project" value="TreeGrafter"/>
</dbReference>
<feature type="compositionally biased region" description="Basic and acidic residues" evidence="2">
    <location>
        <begin position="211"/>
        <end position="220"/>
    </location>
</feature>
<evidence type="ECO:0000313" key="3">
    <source>
        <dbReference type="EMBL" id="EPE04264.1"/>
    </source>
</evidence>
<accession>S3BSN7</accession>
<keyword evidence="4" id="KW-1185">Reference proteome</keyword>
<evidence type="ECO:0000256" key="2">
    <source>
        <dbReference type="SAM" id="MobiDB-lite"/>
    </source>
</evidence>
<dbReference type="GO" id="GO:0005634">
    <property type="term" value="C:nucleus"/>
    <property type="evidence" value="ECO:0007669"/>
    <property type="project" value="TreeGrafter"/>
</dbReference>
<proteinExistence type="inferred from homology"/>
<evidence type="ECO:0000256" key="1">
    <source>
        <dbReference type="ARBA" id="ARBA00009078"/>
    </source>
</evidence>
<dbReference type="GO" id="GO:0005829">
    <property type="term" value="C:cytosol"/>
    <property type="evidence" value="ECO:0007669"/>
    <property type="project" value="TreeGrafter"/>
</dbReference>
<dbReference type="GO" id="GO:0000056">
    <property type="term" value="P:ribosomal small subunit export from nucleus"/>
    <property type="evidence" value="ECO:0007669"/>
    <property type="project" value="TreeGrafter"/>
</dbReference>
<evidence type="ECO:0000313" key="4">
    <source>
        <dbReference type="Proteomes" id="UP000016923"/>
    </source>
</evidence>